<dbReference type="AlphaFoldDB" id="A0A9P0AN59"/>
<dbReference type="PROSITE" id="PS51512">
    <property type="entry name" value="DFDF"/>
    <property type="match status" value="1"/>
</dbReference>
<evidence type="ECO:0000256" key="5">
    <source>
        <dbReference type="SAM" id="MobiDB-lite"/>
    </source>
</evidence>
<dbReference type="InterPro" id="IPR004443">
    <property type="entry name" value="YjeF_N_dom"/>
</dbReference>
<dbReference type="InterPro" id="IPR034107">
    <property type="entry name" value="Lsm16_N"/>
</dbReference>
<dbReference type="SMART" id="SM01199">
    <property type="entry name" value="FDF"/>
    <property type="match status" value="1"/>
</dbReference>
<dbReference type="Gene3D" id="2.30.30.100">
    <property type="match status" value="1"/>
</dbReference>
<dbReference type="InterPro" id="IPR025609">
    <property type="entry name" value="Lsm14-like_N"/>
</dbReference>
<protein>
    <recommendedName>
        <fullName evidence="3">Enhancer of mRNA-decapping protein 3</fullName>
    </recommendedName>
</protein>
<dbReference type="PROSITE" id="PS52002">
    <property type="entry name" value="SM"/>
    <property type="match status" value="1"/>
</dbReference>
<dbReference type="PROSITE" id="PS51385">
    <property type="entry name" value="YJEF_N"/>
    <property type="match status" value="1"/>
</dbReference>
<feature type="domain" description="DFDF" evidence="7">
    <location>
        <begin position="149"/>
        <end position="185"/>
    </location>
</feature>
<dbReference type="Pfam" id="PF12701">
    <property type="entry name" value="LSM14"/>
    <property type="match status" value="1"/>
</dbReference>
<gene>
    <name evidence="9" type="ORF">BEMITA_LOCUS13180</name>
</gene>
<dbReference type="GO" id="GO:0000932">
    <property type="term" value="C:P-body"/>
    <property type="evidence" value="ECO:0007669"/>
    <property type="project" value="UniProtKB-SubCell"/>
</dbReference>
<evidence type="ECO:0000259" key="7">
    <source>
        <dbReference type="PROSITE" id="PS51512"/>
    </source>
</evidence>
<evidence type="ECO:0000256" key="2">
    <source>
        <dbReference type="ARBA" id="ARBA00006610"/>
    </source>
</evidence>
<dbReference type="Pfam" id="PF09532">
    <property type="entry name" value="FDF"/>
    <property type="match status" value="1"/>
</dbReference>
<dbReference type="PANTHER" id="PTHR13612:SF0">
    <property type="entry name" value="ENHANCER OF MRNA-DECAPPING PROTEIN 3"/>
    <property type="match status" value="1"/>
</dbReference>
<dbReference type="SUPFAM" id="SSF64153">
    <property type="entry name" value="YjeF N-terminal domain-like"/>
    <property type="match status" value="1"/>
</dbReference>
<evidence type="ECO:0000256" key="4">
    <source>
        <dbReference type="ARBA" id="ARBA00022490"/>
    </source>
</evidence>
<dbReference type="InterPro" id="IPR047575">
    <property type="entry name" value="Sm"/>
</dbReference>
<feature type="region of interest" description="Disordered" evidence="5">
    <location>
        <begin position="83"/>
        <end position="131"/>
    </location>
</feature>
<dbReference type="Pfam" id="PF03853">
    <property type="entry name" value="YjeF_N"/>
    <property type="match status" value="1"/>
</dbReference>
<feature type="domain" description="YjeF N-terminal" evidence="6">
    <location>
        <begin position="242"/>
        <end position="440"/>
    </location>
</feature>
<keyword evidence="10" id="KW-1185">Reference proteome</keyword>
<reference evidence="9" key="1">
    <citation type="submission" date="2021-12" db="EMBL/GenBank/DDBJ databases">
        <authorList>
            <person name="King R."/>
        </authorList>
    </citation>
    <scope>NUCLEOTIDE SEQUENCE</scope>
</reference>
<sequence>MAQNWVGCVVSIECTNSQGTYQGVVSEIDGESQSLILTKVFKNGTPYSQPTYELRAKDIQDLKIIEEAKPAGSPLSSSTVLVRKPMPRRMHKTVSEDLATSKNSRPGGSNESDSDYQFSPGMNNNNKKDKLRQRYPARNWVDRNEAAFGAPIDHHAMNKDFDFEKNLALFNKKTSEQEFMNRKLLNAQRPDLVRHAESSSANYRNDENVISNSAPTKYRQILVENSSKEYSTDADLIIPSITYQLRKKIFDLAEEIGLSLERQIEMMGRAACELALQILGGPYRLNPANSHQWPQVVILCGANRPGAVGINCGRHLASHGLKVVLYLVEAAKYVTYTAHELSLFKLTDNEVIHTVNELPRSNVDLVIVALADESTTRLQNGITSWANYSRVPLLAIDPPTNGTPDLVTRYSIVPVLPLAYSRDNGKIFLSNIGMPQQVFKKLGIRYRSPFGHKTVIALHENETVD</sequence>
<evidence type="ECO:0000259" key="6">
    <source>
        <dbReference type="PROSITE" id="PS51385"/>
    </source>
</evidence>
<accession>A0A9P0AN59</accession>
<evidence type="ECO:0000256" key="3">
    <source>
        <dbReference type="ARBA" id="ARBA00015797"/>
    </source>
</evidence>
<dbReference type="CDD" id="cd01737">
    <property type="entry name" value="LSm16_N"/>
    <property type="match status" value="1"/>
</dbReference>
<dbReference type="Proteomes" id="UP001152759">
    <property type="component" value="Chromosome 8"/>
</dbReference>
<dbReference type="GO" id="GO:0033962">
    <property type="term" value="P:P-body assembly"/>
    <property type="evidence" value="ECO:0007669"/>
    <property type="project" value="TreeGrafter"/>
</dbReference>
<keyword evidence="4" id="KW-0963">Cytoplasm</keyword>
<name>A0A9P0AN59_BEMTA</name>
<dbReference type="SMART" id="SM01271">
    <property type="entry name" value="LSM14"/>
    <property type="match status" value="1"/>
</dbReference>
<dbReference type="InterPro" id="IPR036652">
    <property type="entry name" value="YjeF_N_dom_sf"/>
</dbReference>
<comment type="subcellular location">
    <subcellularLocation>
        <location evidence="1">Cytoplasm</location>
        <location evidence="1">P-body</location>
    </subcellularLocation>
</comment>
<dbReference type="EMBL" id="OU963869">
    <property type="protein sequence ID" value="CAH0394933.1"/>
    <property type="molecule type" value="Genomic_DNA"/>
</dbReference>
<dbReference type="InterPro" id="IPR025762">
    <property type="entry name" value="DFDF"/>
</dbReference>
<dbReference type="PANTHER" id="PTHR13612">
    <property type="entry name" value="ENHANCER OF MRNA-DECAPPING PROTEIN 3"/>
    <property type="match status" value="1"/>
</dbReference>
<evidence type="ECO:0000313" key="10">
    <source>
        <dbReference type="Proteomes" id="UP001152759"/>
    </source>
</evidence>
<feature type="compositionally biased region" description="Polar residues" evidence="5">
    <location>
        <begin position="98"/>
        <end position="125"/>
    </location>
</feature>
<dbReference type="GO" id="GO:0003729">
    <property type="term" value="F:mRNA binding"/>
    <property type="evidence" value="ECO:0007669"/>
    <property type="project" value="InterPro"/>
</dbReference>
<proteinExistence type="inferred from homology"/>
<organism evidence="9 10">
    <name type="scientific">Bemisia tabaci</name>
    <name type="common">Sweetpotato whitefly</name>
    <name type="synonym">Aleurodes tabaci</name>
    <dbReference type="NCBI Taxonomy" id="7038"/>
    <lineage>
        <taxon>Eukaryota</taxon>
        <taxon>Metazoa</taxon>
        <taxon>Ecdysozoa</taxon>
        <taxon>Arthropoda</taxon>
        <taxon>Hexapoda</taxon>
        <taxon>Insecta</taxon>
        <taxon>Pterygota</taxon>
        <taxon>Neoptera</taxon>
        <taxon>Paraneoptera</taxon>
        <taxon>Hemiptera</taxon>
        <taxon>Sternorrhyncha</taxon>
        <taxon>Aleyrodoidea</taxon>
        <taxon>Aleyrodidae</taxon>
        <taxon>Aleyrodinae</taxon>
        <taxon>Bemisia</taxon>
    </lineage>
</organism>
<dbReference type="Gene3D" id="3.40.50.10260">
    <property type="entry name" value="YjeF N-terminal domain"/>
    <property type="match status" value="1"/>
</dbReference>
<dbReference type="GO" id="GO:0031087">
    <property type="term" value="P:deadenylation-independent decapping of nuclear-transcribed mRNA"/>
    <property type="evidence" value="ECO:0007669"/>
    <property type="project" value="InterPro"/>
</dbReference>
<dbReference type="InterPro" id="IPR019050">
    <property type="entry name" value="FDF_dom"/>
</dbReference>
<comment type="similarity">
    <text evidence="2">Belongs to the EDC3 family.</text>
</comment>
<evidence type="ECO:0000259" key="8">
    <source>
        <dbReference type="PROSITE" id="PS52002"/>
    </source>
</evidence>
<feature type="domain" description="Sm" evidence="8">
    <location>
        <begin position="1"/>
        <end position="68"/>
    </location>
</feature>
<evidence type="ECO:0000256" key="1">
    <source>
        <dbReference type="ARBA" id="ARBA00004201"/>
    </source>
</evidence>
<evidence type="ECO:0000313" key="9">
    <source>
        <dbReference type="EMBL" id="CAH0394933.1"/>
    </source>
</evidence>